<dbReference type="Proteomes" id="UP001252370">
    <property type="component" value="Unassembled WGS sequence"/>
</dbReference>
<reference evidence="1" key="1">
    <citation type="submission" date="2023-07" db="EMBL/GenBank/DDBJ databases">
        <title>Sorghum-associated microbial communities from plants grown in Nebraska, USA.</title>
        <authorList>
            <person name="Schachtman D."/>
        </authorList>
    </citation>
    <scope>NUCLEOTIDE SEQUENCE</scope>
    <source>
        <strain evidence="1">BE73</strain>
    </source>
</reference>
<proteinExistence type="predicted"/>
<accession>A0ACC6KNX1</accession>
<evidence type="ECO:0000313" key="1">
    <source>
        <dbReference type="EMBL" id="MDR6754342.1"/>
    </source>
</evidence>
<organism evidence="1 2">
    <name type="scientific">Deinococcus soli</name>
    <name type="common">ex Cha et al. 2016</name>
    <dbReference type="NCBI Taxonomy" id="1309411"/>
    <lineage>
        <taxon>Bacteria</taxon>
        <taxon>Thermotogati</taxon>
        <taxon>Deinococcota</taxon>
        <taxon>Deinococci</taxon>
        <taxon>Deinococcales</taxon>
        <taxon>Deinococcaceae</taxon>
        <taxon>Deinococcus</taxon>
    </lineage>
</organism>
<evidence type="ECO:0000313" key="2">
    <source>
        <dbReference type="Proteomes" id="UP001252370"/>
    </source>
</evidence>
<comment type="caution">
    <text evidence="1">The sequence shown here is derived from an EMBL/GenBank/DDBJ whole genome shotgun (WGS) entry which is preliminary data.</text>
</comment>
<gene>
    <name evidence="1" type="ORF">J2Y01_004878</name>
</gene>
<name>A0ACC6KNX1_9DEIO</name>
<dbReference type="EMBL" id="JAVDTP010000028">
    <property type="protein sequence ID" value="MDR6754342.1"/>
    <property type="molecule type" value="Genomic_DNA"/>
</dbReference>
<protein>
    <submittedName>
        <fullName evidence="1">Uncharacterized protein</fullName>
    </submittedName>
</protein>
<keyword evidence="2" id="KW-1185">Reference proteome</keyword>
<sequence length="192" mass="20830">METTIPAHPDRHAHLVAALRDPLVRAPLGLKRQPGDQARAKRLLRQVRVAYALTHDHLASICTAQPAGQPVVREVIGGARRFILEQNLQEALALAAQVQTLPLTRTGVKARLEALDNVSVAQEAADLPSPNPIATTLPDLMREVMLLCPAAVQVSVNWTSQAPSTPVFVRWARASRTIELLAGGLQVGTVWY</sequence>